<gene>
    <name evidence="1" type="ORF">ASPZODRAFT_1933593</name>
</gene>
<dbReference type="AlphaFoldDB" id="A0A1L9SJ77"/>
<dbReference type="VEuPathDB" id="FungiDB:ASPZODRAFT_1933593"/>
<protein>
    <submittedName>
        <fullName evidence="1">Uncharacterized protein</fullName>
    </submittedName>
</protein>
<dbReference type="RefSeq" id="XP_022581780.1">
    <property type="nucleotide sequence ID" value="XM_022727384.1"/>
</dbReference>
<keyword evidence="2" id="KW-1185">Reference proteome</keyword>
<organism evidence="1 2">
    <name type="scientific">Penicilliopsis zonata CBS 506.65</name>
    <dbReference type="NCBI Taxonomy" id="1073090"/>
    <lineage>
        <taxon>Eukaryota</taxon>
        <taxon>Fungi</taxon>
        <taxon>Dikarya</taxon>
        <taxon>Ascomycota</taxon>
        <taxon>Pezizomycotina</taxon>
        <taxon>Eurotiomycetes</taxon>
        <taxon>Eurotiomycetidae</taxon>
        <taxon>Eurotiales</taxon>
        <taxon>Aspergillaceae</taxon>
        <taxon>Penicilliopsis</taxon>
    </lineage>
</organism>
<name>A0A1L9SJ77_9EURO</name>
<dbReference type="Proteomes" id="UP000184188">
    <property type="component" value="Unassembled WGS sequence"/>
</dbReference>
<accession>A0A1L9SJ77</accession>
<evidence type="ECO:0000313" key="2">
    <source>
        <dbReference type="Proteomes" id="UP000184188"/>
    </source>
</evidence>
<dbReference type="EMBL" id="KV878341">
    <property type="protein sequence ID" value="OJJ47270.1"/>
    <property type="molecule type" value="Genomic_DNA"/>
</dbReference>
<evidence type="ECO:0000313" key="1">
    <source>
        <dbReference type="EMBL" id="OJJ47270.1"/>
    </source>
</evidence>
<dbReference type="GeneID" id="34613848"/>
<proteinExistence type="predicted"/>
<reference evidence="2" key="1">
    <citation type="journal article" date="2017" name="Genome Biol.">
        <title>Comparative genomics reveals high biological diversity and specific adaptations in the industrially and medically important fungal genus Aspergillus.</title>
        <authorList>
            <person name="de Vries R.P."/>
            <person name="Riley R."/>
            <person name="Wiebenga A."/>
            <person name="Aguilar-Osorio G."/>
            <person name="Amillis S."/>
            <person name="Uchima C.A."/>
            <person name="Anderluh G."/>
            <person name="Asadollahi M."/>
            <person name="Askin M."/>
            <person name="Barry K."/>
            <person name="Battaglia E."/>
            <person name="Bayram O."/>
            <person name="Benocci T."/>
            <person name="Braus-Stromeyer S.A."/>
            <person name="Caldana C."/>
            <person name="Canovas D."/>
            <person name="Cerqueira G.C."/>
            <person name="Chen F."/>
            <person name="Chen W."/>
            <person name="Choi C."/>
            <person name="Clum A."/>
            <person name="Dos Santos R.A."/>
            <person name="Damasio A.R."/>
            <person name="Diallinas G."/>
            <person name="Emri T."/>
            <person name="Fekete E."/>
            <person name="Flipphi M."/>
            <person name="Freyberg S."/>
            <person name="Gallo A."/>
            <person name="Gournas C."/>
            <person name="Habgood R."/>
            <person name="Hainaut M."/>
            <person name="Harispe M.L."/>
            <person name="Henrissat B."/>
            <person name="Hilden K.S."/>
            <person name="Hope R."/>
            <person name="Hossain A."/>
            <person name="Karabika E."/>
            <person name="Karaffa L."/>
            <person name="Karanyi Z."/>
            <person name="Krasevec N."/>
            <person name="Kuo A."/>
            <person name="Kusch H."/>
            <person name="LaButti K."/>
            <person name="Lagendijk E.L."/>
            <person name="Lapidus A."/>
            <person name="Levasseur A."/>
            <person name="Lindquist E."/>
            <person name="Lipzen A."/>
            <person name="Logrieco A.F."/>
            <person name="MacCabe A."/>
            <person name="Maekelae M.R."/>
            <person name="Malavazi I."/>
            <person name="Melin P."/>
            <person name="Meyer V."/>
            <person name="Mielnichuk N."/>
            <person name="Miskei M."/>
            <person name="Molnar A.P."/>
            <person name="Mule G."/>
            <person name="Ngan C.Y."/>
            <person name="Orejas M."/>
            <person name="Orosz E."/>
            <person name="Ouedraogo J.P."/>
            <person name="Overkamp K.M."/>
            <person name="Park H.-S."/>
            <person name="Perrone G."/>
            <person name="Piumi F."/>
            <person name="Punt P.J."/>
            <person name="Ram A.F."/>
            <person name="Ramon A."/>
            <person name="Rauscher S."/>
            <person name="Record E."/>
            <person name="Riano-Pachon D.M."/>
            <person name="Robert V."/>
            <person name="Roehrig J."/>
            <person name="Ruller R."/>
            <person name="Salamov A."/>
            <person name="Salih N.S."/>
            <person name="Samson R.A."/>
            <person name="Sandor E."/>
            <person name="Sanguinetti M."/>
            <person name="Schuetze T."/>
            <person name="Sepcic K."/>
            <person name="Shelest E."/>
            <person name="Sherlock G."/>
            <person name="Sophianopoulou V."/>
            <person name="Squina F.M."/>
            <person name="Sun H."/>
            <person name="Susca A."/>
            <person name="Todd R.B."/>
            <person name="Tsang A."/>
            <person name="Unkles S.E."/>
            <person name="van de Wiele N."/>
            <person name="van Rossen-Uffink D."/>
            <person name="Oliveira J.V."/>
            <person name="Vesth T.C."/>
            <person name="Visser J."/>
            <person name="Yu J.-H."/>
            <person name="Zhou M."/>
            <person name="Andersen M.R."/>
            <person name="Archer D.B."/>
            <person name="Baker S.E."/>
            <person name="Benoit I."/>
            <person name="Brakhage A.A."/>
            <person name="Braus G.H."/>
            <person name="Fischer R."/>
            <person name="Frisvad J.C."/>
            <person name="Goldman G.H."/>
            <person name="Houbraken J."/>
            <person name="Oakley B."/>
            <person name="Pocsi I."/>
            <person name="Scazzocchio C."/>
            <person name="Seiboth B."/>
            <person name="vanKuyk P.A."/>
            <person name="Wortman J."/>
            <person name="Dyer P.S."/>
            <person name="Grigoriev I.V."/>
        </authorList>
    </citation>
    <scope>NUCLEOTIDE SEQUENCE [LARGE SCALE GENOMIC DNA]</scope>
    <source>
        <strain evidence="2">CBS 506.65</strain>
    </source>
</reference>
<sequence>MGPSSPWCTGKLGFHFVTHARSLPAIKTTILAPSPWLCSTSSTLLGSTGALPRGSFADGQAGGPALGLKLSAISFRSGFPGIGSQQSIILLHAGVPWFLRRQLYLVHTLHLVNDKKLPFHDRPIIWHQYITAPIRQGALIGDPTRISHD</sequence>